<dbReference type="Gene3D" id="1.10.1660.10">
    <property type="match status" value="1"/>
</dbReference>
<dbReference type="InterPro" id="IPR000551">
    <property type="entry name" value="MerR-type_HTH_dom"/>
</dbReference>
<reference evidence="4 6" key="4">
    <citation type="submission" date="2024-05" db="EMBL/GenBank/DDBJ databases">
        <authorList>
            <person name="Zheng X."/>
        </authorList>
    </citation>
    <scope>NUCLEOTIDE SEQUENCE [LARGE SCALE GENOMIC DNA]</scope>
    <source>
        <strain evidence="4 6">C4-10</strain>
    </source>
</reference>
<dbReference type="Proteomes" id="UP001269400">
    <property type="component" value="Unassembled WGS sequence"/>
</dbReference>
<reference evidence="3" key="1">
    <citation type="journal article" date="2022" name="J Environ Chem Eng">
        <title>Biodegradation of petroleum oil using a constructed nonpathogenic and heavy metal-tolerant bacterial consortium isolated from marine sponges.</title>
        <authorList>
            <person name="Dechsakulwatana C."/>
            <person name="Rungsihiranrut A."/>
            <person name="Muangchinda C."/>
            <person name="Ningthoujam R."/>
            <person name="Klankeo P."/>
            <person name="Pinyakong O."/>
        </authorList>
    </citation>
    <scope>NUCLEOTIDE SEQUENCE</scope>
    <source>
        <strain evidence="3">TL01-2</strain>
    </source>
</reference>
<dbReference type="GO" id="GO:0003700">
    <property type="term" value="F:DNA-binding transcription factor activity"/>
    <property type="evidence" value="ECO:0007669"/>
    <property type="project" value="InterPro"/>
</dbReference>
<gene>
    <name evidence="4" type="ORF">ABDD91_06005</name>
    <name evidence="3" type="ORF">O0Q50_00330</name>
</gene>
<dbReference type="InterPro" id="IPR047057">
    <property type="entry name" value="MerR_fam"/>
</dbReference>
<dbReference type="SUPFAM" id="SSF46955">
    <property type="entry name" value="Putative DNA-binding domain"/>
    <property type="match status" value="1"/>
</dbReference>
<sequence length="127" mass="14647">MGELAEMAHVTKRTVDYYTNIGLLKAERSASNYRFYNEEALKRLYLIEKLKSEGRSLEEISSLFSVEQSENSHSKDELASKFYVLNDSLKEVAPLMEKLNEEDRKVMMNRLSPESVTLLHSLLLLLS</sequence>
<evidence type="ECO:0000313" key="6">
    <source>
        <dbReference type="Proteomes" id="UP001418804"/>
    </source>
</evidence>
<dbReference type="EMBL" id="JAPTGD010000001">
    <property type="protein sequence ID" value="MDU9689599.1"/>
    <property type="molecule type" value="Genomic_DNA"/>
</dbReference>
<dbReference type="EMBL" id="JBDIVD010000001">
    <property type="protein sequence ID" value="MEN3152375.1"/>
    <property type="molecule type" value="Genomic_DNA"/>
</dbReference>
<dbReference type="PROSITE" id="PS50937">
    <property type="entry name" value="HTH_MERR_2"/>
    <property type="match status" value="1"/>
</dbReference>
<dbReference type="Pfam" id="PF13411">
    <property type="entry name" value="MerR_1"/>
    <property type="match status" value="1"/>
</dbReference>
<dbReference type="PANTHER" id="PTHR30204:SF95">
    <property type="entry name" value="HTH-TYPE TRANSCRIPTIONAL REGULATOR CUER"/>
    <property type="match status" value="1"/>
</dbReference>
<accession>A0AAX6N1C4</accession>
<feature type="domain" description="HTH merR-type" evidence="2">
    <location>
        <begin position="1"/>
        <end position="66"/>
    </location>
</feature>
<reference evidence="4 6" key="3">
    <citation type="submission" date="2024-05" db="EMBL/GenBank/DDBJ databases">
        <title>The mechanism of isolation and screening of efficient mineral weathering bacteria priestia aryabhattai c4-10 with weathered biotite.</title>
        <authorList>
            <person name="Yang S."/>
        </authorList>
    </citation>
    <scope>NUCLEOTIDE SEQUENCE [LARGE SCALE GENOMIC DNA]</scope>
    <source>
        <strain evidence="4 6">C4-10</strain>
    </source>
</reference>
<dbReference type="SMART" id="SM00422">
    <property type="entry name" value="HTH_MERR"/>
    <property type="match status" value="1"/>
</dbReference>
<dbReference type="AlphaFoldDB" id="A0AAX6N1C4"/>
<evidence type="ECO:0000256" key="1">
    <source>
        <dbReference type="ARBA" id="ARBA00023125"/>
    </source>
</evidence>
<organism evidence="3 5">
    <name type="scientific">Priestia aryabhattai</name>
    <name type="common">Bacillus aryabhattai</name>
    <dbReference type="NCBI Taxonomy" id="412384"/>
    <lineage>
        <taxon>Bacteria</taxon>
        <taxon>Bacillati</taxon>
        <taxon>Bacillota</taxon>
        <taxon>Bacilli</taxon>
        <taxon>Bacillales</taxon>
        <taxon>Bacillaceae</taxon>
        <taxon>Priestia</taxon>
    </lineage>
</organism>
<keyword evidence="1" id="KW-0238">DNA-binding</keyword>
<evidence type="ECO:0000259" key="2">
    <source>
        <dbReference type="PROSITE" id="PS50937"/>
    </source>
</evidence>
<dbReference type="Proteomes" id="UP001418804">
    <property type="component" value="Unassembled WGS sequence"/>
</dbReference>
<dbReference type="GO" id="GO:0003677">
    <property type="term" value="F:DNA binding"/>
    <property type="evidence" value="ECO:0007669"/>
    <property type="project" value="UniProtKB-KW"/>
</dbReference>
<protein>
    <submittedName>
        <fullName evidence="3">MerR family transcriptional regulator</fullName>
    </submittedName>
</protein>
<evidence type="ECO:0000313" key="3">
    <source>
        <dbReference type="EMBL" id="MDU9689599.1"/>
    </source>
</evidence>
<evidence type="ECO:0000313" key="4">
    <source>
        <dbReference type="EMBL" id="MEN3152375.1"/>
    </source>
</evidence>
<reference evidence="3" key="2">
    <citation type="submission" date="2022-12" db="EMBL/GenBank/DDBJ databases">
        <authorList>
            <person name="Dechsakulwatana C."/>
            <person name="Rungsihiranrut A."/>
            <person name="Muangchinda C."/>
            <person name="Ningthoujam R."/>
            <person name="Klankeo P."/>
            <person name="Pinyakong O."/>
        </authorList>
    </citation>
    <scope>NUCLEOTIDE SEQUENCE</scope>
    <source>
        <strain evidence="3">TL01-2</strain>
    </source>
</reference>
<name>A0AAX6N1C4_PRIAR</name>
<dbReference type="InterPro" id="IPR009061">
    <property type="entry name" value="DNA-bd_dom_put_sf"/>
</dbReference>
<proteinExistence type="predicted"/>
<comment type="caution">
    <text evidence="3">The sequence shown here is derived from an EMBL/GenBank/DDBJ whole genome shotgun (WGS) entry which is preliminary data.</text>
</comment>
<dbReference type="PANTHER" id="PTHR30204">
    <property type="entry name" value="REDOX-CYCLING DRUG-SENSING TRANSCRIPTIONAL ACTIVATOR SOXR"/>
    <property type="match status" value="1"/>
</dbReference>
<evidence type="ECO:0000313" key="5">
    <source>
        <dbReference type="Proteomes" id="UP001269400"/>
    </source>
</evidence>